<reference evidence="1 2" key="1">
    <citation type="submission" date="2021-02" db="EMBL/GenBank/DDBJ databases">
        <title>The genome of Marinomonas foliarum JZW.</title>
        <authorList>
            <person name="Sun M."/>
        </authorList>
    </citation>
    <scope>NUCLEOTIDE SEQUENCE [LARGE SCALE GENOMIC DNA]</scope>
    <source>
        <strain evidence="1 2">JZW</strain>
    </source>
</reference>
<gene>
    <name evidence="1" type="ORF">JSY38_01275</name>
</gene>
<dbReference type="EMBL" id="CP070273">
    <property type="protein sequence ID" value="QRV24200.1"/>
    <property type="molecule type" value="Genomic_DNA"/>
</dbReference>
<evidence type="ECO:0008006" key="3">
    <source>
        <dbReference type="Google" id="ProtNLM"/>
    </source>
</evidence>
<dbReference type="Proteomes" id="UP000644167">
    <property type="component" value="Chromosome"/>
</dbReference>
<proteinExistence type="predicted"/>
<organism evidence="1 2">
    <name type="scientific">Marinomonas foliarum</name>
    <dbReference type="NCBI Taxonomy" id="491950"/>
    <lineage>
        <taxon>Bacteria</taxon>
        <taxon>Pseudomonadati</taxon>
        <taxon>Pseudomonadota</taxon>
        <taxon>Gammaproteobacteria</taxon>
        <taxon>Oceanospirillales</taxon>
        <taxon>Oceanospirillaceae</taxon>
        <taxon>Marinomonas</taxon>
    </lineage>
</organism>
<evidence type="ECO:0000313" key="1">
    <source>
        <dbReference type="EMBL" id="QRV24200.1"/>
    </source>
</evidence>
<protein>
    <recommendedName>
        <fullName evidence="3">HTH OST-type domain-containing protein</fullName>
    </recommendedName>
</protein>
<keyword evidence="2" id="KW-1185">Reference proteome</keyword>
<evidence type="ECO:0000313" key="2">
    <source>
        <dbReference type="Proteomes" id="UP000644167"/>
    </source>
</evidence>
<name>A0ABX7IPD8_9GAMM</name>
<dbReference type="RefSeq" id="WP_205114860.1">
    <property type="nucleotide sequence ID" value="NZ_CP070273.1"/>
</dbReference>
<accession>A0ABX7IPD8</accession>
<sequence>MSSKQKVHQLFDEMSDEVHEFIKSSESGFSEGWVPATFIKDQLDLKKSAYPQGNDIDNKTGWLFATIARHLQDKDKLLYKKVGSRSFYKASN</sequence>